<dbReference type="EMBL" id="JYDR01000246">
    <property type="protein sequence ID" value="KRY64949.1"/>
    <property type="molecule type" value="Genomic_DNA"/>
</dbReference>
<dbReference type="Proteomes" id="UP000054632">
    <property type="component" value="Unassembled WGS sequence"/>
</dbReference>
<reference evidence="1 2" key="1">
    <citation type="submission" date="2015-01" db="EMBL/GenBank/DDBJ databases">
        <title>Evolution of Trichinella species and genotypes.</title>
        <authorList>
            <person name="Korhonen P.K."/>
            <person name="Edoardo P."/>
            <person name="Giuseppe L.R."/>
            <person name="Gasser R.B."/>
        </authorList>
    </citation>
    <scope>NUCLEOTIDE SEQUENCE [LARGE SCALE GENOMIC DNA]</scope>
    <source>
        <strain evidence="1">ISS13</strain>
    </source>
</reference>
<proteinExistence type="predicted"/>
<dbReference type="AlphaFoldDB" id="A0A0V1DTX4"/>
<gene>
    <name evidence="1" type="ORF">T4A_14190</name>
</gene>
<sequence>MPMFCSSGNFQQSSPTTMYGVCSMQDYLSPKATPLSLLLNFVHVSAVLLPHFRHFRPNNILRASVQPFCLKVCRFFTTTLQEFQVASAVLADKQCTVRERQSAFHYPTSTTMHEPRTILVIYCAICPPTSPKYSPLFGASFKQMWTIFVLSST</sequence>
<accession>A0A0V1DTX4</accession>
<evidence type="ECO:0000313" key="1">
    <source>
        <dbReference type="EMBL" id="KRY64949.1"/>
    </source>
</evidence>
<comment type="caution">
    <text evidence="1">The sequence shown here is derived from an EMBL/GenBank/DDBJ whole genome shotgun (WGS) entry which is preliminary data.</text>
</comment>
<name>A0A0V1DTX4_TRIPS</name>
<evidence type="ECO:0000313" key="2">
    <source>
        <dbReference type="Proteomes" id="UP000054632"/>
    </source>
</evidence>
<protein>
    <submittedName>
        <fullName evidence="1">Uncharacterized protein</fullName>
    </submittedName>
</protein>
<organism evidence="1 2">
    <name type="scientific">Trichinella pseudospiralis</name>
    <name type="common">Parasitic roundworm</name>
    <dbReference type="NCBI Taxonomy" id="6337"/>
    <lineage>
        <taxon>Eukaryota</taxon>
        <taxon>Metazoa</taxon>
        <taxon>Ecdysozoa</taxon>
        <taxon>Nematoda</taxon>
        <taxon>Enoplea</taxon>
        <taxon>Dorylaimia</taxon>
        <taxon>Trichinellida</taxon>
        <taxon>Trichinellidae</taxon>
        <taxon>Trichinella</taxon>
    </lineage>
</organism>